<protein>
    <submittedName>
        <fullName evidence="2">Uncharacterized protein</fullName>
    </submittedName>
</protein>
<evidence type="ECO:0000256" key="1">
    <source>
        <dbReference type="SAM" id="SignalP"/>
    </source>
</evidence>
<dbReference type="STRING" id="1219043.SCH01S_20_00160"/>
<dbReference type="Proteomes" id="UP000033202">
    <property type="component" value="Unassembled WGS sequence"/>
</dbReference>
<reference evidence="2 3" key="1">
    <citation type="submission" date="2015-04" db="EMBL/GenBank/DDBJ databases">
        <title>Whole genome shotgun sequence of Sphingomonas changbaiensis NBRC 104936.</title>
        <authorList>
            <person name="Katano-Makiyama Y."/>
            <person name="Hosoyama A."/>
            <person name="Hashimoto M."/>
            <person name="Noguchi M."/>
            <person name="Tsuchikane K."/>
            <person name="Ohji S."/>
            <person name="Yamazoe A."/>
            <person name="Ichikawa N."/>
            <person name="Kimura A."/>
            <person name="Fujita N."/>
        </authorList>
    </citation>
    <scope>NUCLEOTIDE SEQUENCE [LARGE SCALE GENOMIC DNA]</scope>
    <source>
        <strain evidence="2 3">NBRC 104936</strain>
    </source>
</reference>
<feature type="chain" id="PRO_5002429761" evidence="1">
    <location>
        <begin position="20"/>
        <end position="510"/>
    </location>
</feature>
<feature type="signal peptide" evidence="1">
    <location>
        <begin position="1"/>
        <end position="19"/>
    </location>
</feature>
<proteinExistence type="predicted"/>
<accession>A0A0E9MMP1</accession>
<dbReference type="SUPFAM" id="SSF52096">
    <property type="entry name" value="ClpP/crotonase"/>
    <property type="match status" value="1"/>
</dbReference>
<dbReference type="AlphaFoldDB" id="A0A0E9MMP1"/>
<organism evidence="2 3">
    <name type="scientific">Sphingomonas changbaiensis NBRC 104936</name>
    <dbReference type="NCBI Taxonomy" id="1219043"/>
    <lineage>
        <taxon>Bacteria</taxon>
        <taxon>Pseudomonadati</taxon>
        <taxon>Pseudomonadota</taxon>
        <taxon>Alphaproteobacteria</taxon>
        <taxon>Sphingomonadales</taxon>
        <taxon>Sphingomonadaceae</taxon>
        <taxon>Sphingomonas</taxon>
    </lineage>
</organism>
<gene>
    <name evidence="2" type="ORF">SCH01S_20_00160</name>
</gene>
<name>A0A0E9MMP1_9SPHN</name>
<sequence length="510" mass="54184">MRNVLVLAAALLAATPALALPADAWQRDLAALRAAYASTHPNPWHKLPQAEFDRMADRLSVDIPALDDRQVMARMIELIAATGEGHTRLTLPLPESAGVFLGHARTEAPKVPVFATVPIRLTAASDGYVITAAAPKYQRLVGAALVSIDGKAVGAIESAMLPLVNGDNAGMKRAYLPSFIMLPDLLRARGVAAGSDARWRFRLPNGHEVEERLAALPDGADLAWANEADAGPFSLKRLDGGIIVARIAEIANGPDQSLAAFADQVYAAVDATPDARLVIDLRGNPGGNNFLIDPLVRGAVSRPALWKPGHLFVLIDAKTFSAAQNLVNAMERWTPAVFVGEPTGAAPSSYGDSRRITLPESGLTLRVSSLYWQDTGPLDKRDATAPHLPAPRTVADLQSGRDPALAAVRSLSQPQGSAQGSWAAPFAYVYRPATLRVRFDAQGGSFAVPELKLAETPFQTLSLNGSSLTAFGKVRDSVFTLRAEATAGGLVGWLDVNGRPYPFVAKRAAE</sequence>
<comment type="caution">
    <text evidence="2">The sequence shown here is derived from an EMBL/GenBank/DDBJ whole genome shotgun (WGS) entry which is preliminary data.</text>
</comment>
<dbReference type="Gene3D" id="3.90.226.10">
    <property type="entry name" value="2-enoyl-CoA Hydratase, Chain A, domain 1"/>
    <property type="match status" value="1"/>
</dbReference>
<evidence type="ECO:0000313" key="2">
    <source>
        <dbReference type="EMBL" id="GAO38809.1"/>
    </source>
</evidence>
<keyword evidence="3" id="KW-1185">Reference proteome</keyword>
<dbReference type="EMBL" id="BBWU01000020">
    <property type="protein sequence ID" value="GAO38809.1"/>
    <property type="molecule type" value="Genomic_DNA"/>
</dbReference>
<dbReference type="RefSeq" id="WP_046347655.1">
    <property type="nucleotide sequence ID" value="NZ_BBWU01000020.1"/>
</dbReference>
<dbReference type="InterPro" id="IPR029045">
    <property type="entry name" value="ClpP/crotonase-like_dom_sf"/>
</dbReference>
<keyword evidence="1" id="KW-0732">Signal</keyword>
<dbReference type="OrthoDB" id="9799367at2"/>
<evidence type="ECO:0000313" key="3">
    <source>
        <dbReference type="Proteomes" id="UP000033202"/>
    </source>
</evidence>